<comment type="similarity">
    <text evidence="1 2">Belongs to the calycin superfamily. Lipocalin family.</text>
</comment>
<reference evidence="5 6" key="1">
    <citation type="submission" date="2017-03" db="EMBL/GenBank/DDBJ databases">
        <title>Lifting the veil on microbial sulfur biogeochemistry in mining wastewaters.</title>
        <authorList>
            <person name="Kantor R.S."/>
            <person name="Colenbrander Nelson T."/>
            <person name="Marshall S."/>
            <person name="Bennett D."/>
            <person name="Apte S."/>
            <person name="Camacho D."/>
            <person name="Thomas B.C."/>
            <person name="Warren L.A."/>
            <person name="Banfield J.F."/>
        </authorList>
    </citation>
    <scope>NUCLEOTIDE SEQUENCE [LARGE SCALE GENOMIC DNA]</scope>
    <source>
        <strain evidence="5">32-68-21</strain>
    </source>
</reference>
<keyword evidence="2" id="KW-0998">Cell outer membrane</keyword>
<evidence type="ECO:0000256" key="2">
    <source>
        <dbReference type="PIRNR" id="PIRNR036893"/>
    </source>
</evidence>
<comment type="subcellular location">
    <subcellularLocation>
        <location evidence="2">Cell outer membrane</location>
    </subcellularLocation>
</comment>
<evidence type="ECO:0000313" key="5">
    <source>
        <dbReference type="EMBL" id="OYX55639.1"/>
    </source>
</evidence>
<feature type="signal peptide" evidence="2">
    <location>
        <begin position="1"/>
        <end position="20"/>
    </location>
</feature>
<dbReference type="PANTHER" id="PTHR10612:SF34">
    <property type="entry name" value="APOLIPOPROTEIN D"/>
    <property type="match status" value="1"/>
</dbReference>
<dbReference type="CDD" id="cd19438">
    <property type="entry name" value="lipocalin_Blc-like"/>
    <property type="match status" value="1"/>
</dbReference>
<keyword evidence="3" id="KW-0564">Palmitate</keyword>
<dbReference type="InterPro" id="IPR012674">
    <property type="entry name" value="Calycin"/>
</dbReference>
<evidence type="ECO:0000256" key="3">
    <source>
        <dbReference type="PIRSR" id="PIRSR036893-52"/>
    </source>
</evidence>
<dbReference type="PANTHER" id="PTHR10612">
    <property type="entry name" value="APOLIPOPROTEIN D"/>
    <property type="match status" value="1"/>
</dbReference>
<name>A0A258HFV6_9CAUL</name>
<sequence length="179" mass="19774">MSIRTLVMAAVAAVGVSACATSIPADQVRAPQPARAVDLERFYSGRWLEIARLPMSLTDGCVAGATNYVIQSPTRIGVRDTCQQDTPDGREKAIGASGTILDPGFNAKLRARYLGGLITWEYWVLDHAEDYSWFISADPKFEKLWIYTREVPDAAERAALVERARSLGYDVSRLEFPAF</sequence>
<keyword evidence="2" id="KW-0472">Membrane</keyword>
<dbReference type="GO" id="GO:0006950">
    <property type="term" value="P:response to stress"/>
    <property type="evidence" value="ECO:0007669"/>
    <property type="project" value="UniProtKB-ARBA"/>
</dbReference>
<comment type="subunit">
    <text evidence="2">Homodimer.</text>
</comment>
<dbReference type="GO" id="GO:0009279">
    <property type="term" value="C:cell outer membrane"/>
    <property type="evidence" value="ECO:0007669"/>
    <property type="project" value="UniProtKB-SubCell"/>
</dbReference>
<dbReference type="PIRSF" id="PIRSF036893">
    <property type="entry name" value="Lipocalin_ApoD"/>
    <property type="match status" value="1"/>
</dbReference>
<organism evidence="5 6">
    <name type="scientific">Brevundimonas subvibrioides</name>
    <dbReference type="NCBI Taxonomy" id="74313"/>
    <lineage>
        <taxon>Bacteria</taxon>
        <taxon>Pseudomonadati</taxon>
        <taxon>Pseudomonadota</taxon>
        <taxon>Alphaproteobacteria</taxon>
        <taxon>Caulobacterales</taxon>
        <taxon>Caulobacteraceae</taxon>
        <taxon>Brevundimonas</taxon>
    </lineage>
</organism>
<keyword evidence="2 3" id="KW-0449">Lipoprotein</keyword>
<accession>A0A258HFV6</accession>
<dbReference type="InterPro" id="IPR000566">
    <property type="entry name" value="Lipocln_cytosolic_FA-bd_dom"/>
</dbReference>
<comment type="function">
    <text evidence="2">Involved in the storage or transport of lipids necessary for membrane maintenance under stressful conditions. Displays a binding preference for lysophospholipids.</text>
</comment>
<dbReference type="Gene3D" id="2.40.128.20">
    <property type="match status" value="1"/>
</dbReference>
<dbReference type="AlphaFoldDB" id="A0A258HFV6"/>
<dbReference type="InterPro" id="IPR047202">
    <property type="entry name" value="Lipocalin_Blc-like_dom"/>
</dbReference>
<dbReference type="InterPro" id="IPR022271">
    <property type="entry name" value="Lipocalin_ApoD"/>
</dbReference>
<dbReference type="SUPFAM" id="SSF50814">
    <property type="entry name" value="Lipocalins"/>
    <property type="match status" value="1"/>
</dbReference>
<feature type="chain" id="PRO_5013437899" description="Outer membrane lipoprotein Blc" evidence="2">
    <location>
        <begin position="21"/>
        <end position="179"/>
    </location>
</feature>
<keyword evidence="2" id="KW-0446">Lipid-binding</keyword>
<evidence type="ECO:0000313" key="6">
    <source>
        <dbReference type="Proteomes" id="UP000216147"/>
    </source>
</evidence>
<dbReference type="EMBL" id="NCEQ01000013">
    <property type="protein sequence ID" value="OYX55639.1"/>
    <property type="molecule type" value="Genomic_DNA"/>
</dbReference>
<feature type="lipid moiety-binding region" description="S-diacylglycerol cysteine" evidence="3">
    <location>
        <position position="19"/>
    </location>
</feature>
<keyword evidence="2" id="KW-0732">Signal</keyword>
<dbReference type="GO" id="GO:0008289">
    <property type="term" value="F:lipid binding"/>
    <property type="evidence" value="ECO:0007669"/>
    <property type="project" value="UniProtKB-UniRule"/>
</dbReference>
<dbReference type="Pfam" id="PF08212">
    <property type="entry name" value="Lipocalin_2"/>
    <property type="match status" value="1"/>
</dbReference>
<gene>
    <name evidence="5" type="ORF">B7Y86_12950</name>
</gene>
<comment type="caution">
    <text evidence="5">The sequence shown here is derived from an EMBL/GenBank/DDBJ whole genome shotgun (WGS) entry which is preliminary data.</text>
</comment>
<proteinExistence type="inferred from homology"/>
<evidence type="ECO:0000256" key="1">
    <source>
        <dbReference type="ARBA" id="ARBA00006889"/>
    </source>
</evidence>
<dbReference type="PROSITE" id="PS51257">
    <property type="entry name" value="PROKAR_LIPOPROTEIN"/>
    <property type="match status" value="1"/>
</dbReference>
<feature type="domain" description="Lipocalin/cytosolic fatty-acid binding" evidence="4">
    <location>
        <begin position="37"/>
        <end position="177"/>
    </location>
</feature>
<dbReference type="Proteomes" id="UP000216147">
    <property type="component" value="Unassembled WGS sequence"/>
</dbReference>
<evidence type="ECO:0000259" key="4">
    <source>
        <dbReference type="Pfam" id="PF08212"/>
    </source>
</evidence>
<protein>
    <recommendedName>
        <fullName evidence="2">Outer membrane lipoprotein Blc</fullName>
    </recommendedName>
</protein>